<comment type="caution">
    <text evidence="2">The sequence shown here is derived from an EMBL/GenBank/DDBJ whole genome shotgun (WGS) entry which is preliminary data.</text>
</comment>
<organism evidence="2 3">
    <name type="scientific">Rehmannia glutinosa</name>
    <name type="common">Chinese foxglove</name>
    <dbReference type="NCBI Taxonomy" id="99300"/>
    <lineage>
        <taxon>Eukaryota</taxon>
        <taxon>Viridiplantae</taxon>
        <taxon>Streptophyta</taxon>
        <taxon>Embryophyta</taxon>
        <taxon>Tracheophyta</taxon>
        <taxon>Spermatophyta</taxon>
        <taxon>Magnoliopsida</taxon>
        <taxon>eudicotyledons</taxon>
        <taxon>Gunneridae</taxon>
        <taxon>Pentapetalae</taxon>
        <taxon>asterids</taxon>
        <taxon>lamiids</taxon>
        <taxon>Lamiales</taxon>
        <taxon>Orobanchaceae</taxon>
        <taxon>Rehmannieae</taxon>
        <taxon>Rehmannia</taxon>
    </lineage>
</organism>
<gene>
    <name evidence="2" type="ORF">DH2020_010075</name>
</gene>
<feature type="region of interest" description="Disordered" evidence="1">
    <location>
        <begin position="133"/>
        <end position="163"/>
    </location>
</feature>
<evidence type="ECO:0000256" key="1">
    <source>
        <dbReference type="SAM" id="MobiDB-lite"/>
    </source>
</evidence>
<dbReference type="PANTHER" id="PTHR32166">
    <property type="entry name" value="OSJNBA0013A04.12 PROTEIN"/>
    <property type="match status" value="1"/>
</dbReference>
<keyword evidence="3" id="KW-1185">Reference proteome</keyword>
<dbReference type="Proteomes" id="UP001318860">
    <property type="component" value="Unassembled WGS sequence"/>
</dbReference>
<sequence>MDSTSSSQFQAFTSESIPLASFERGPTSNHFLKHLVDTFCFVSETLPFPEKNAGSRRGAPAEPYAHLQNGIPNPRLAYKPLFPKRKLCFAMDNANSVSIEACEDVAVNKRYEGLVTVRTKGCQRERSLFNGEPADFRATPLASPSSRQNHRKRSSQSQQPVATSLDVYPLNMVDSSRFNNEMSPKPLVLSGGKEDFGPLALLENSVKKLKSPKSSPCPALSKDQVNTAFDFLADWFYESCGHAPVIDEELSTGRLDSKFEEARMGTEAKIRDAAFFQVASDGWKSNNYGNVNQRVVKFMVNLPNGTRVFQKAVYVDGGIVPSQYAEEVLWETVRGICGDDKQRCVGIVADKYKAKTLRNLEFQSHWMVNLSCQLQGFFSLIKDFYRELPLFRTVSDSCMKIANLINSTQQIRNSFHKFRLQGLDIAGFIRVPSSKCDISKNLGSFIAMLDDLLRCSRILHLIVLDESYKAVCSADHSARETGNVIQDVGFWNDVEAAHSLVKMIMGMAEEIEADRPDASGKYLPPFKCLTQEQEKDVDKLVTRLVSKDEAHIALMELMKWRSEGLDPLYAQAVQIKQRDTVTGKMKIANPQSSRLVWETCLKEFKSLGKVAVRLLFLHATSCGIKCDWSFTRWFCGQGQSRSGLERAQKLVFVAAHAKLERRDFSSGEEKDVELFDHMSGEDEMLNEHVDGYSWWWSCNFHALHLLRARTALGTGDFGGETDEAVGKDG</sequence>
<protein>
    <submittedName>
        <fullName evidence="2">Uncharacterized protein</fullName>
    </submittedName>
</protein>
<name>A0ABR0X836_REHGL</name>
<dbReference type="EMBL" id="JABTTQ020000005">
    <property type="protein sequence ID" value="KAK6155827.1"/>
    <property type="molecule type" value="Genomic_DNA"/>
</dbReference>
<evidence type="ECO:0000313" key="2">
    <source>
        <dbReference type="EMBL" id="KAK6155827.1"/>
    </source>
</evidence>
<proteinExistence type="predicted"/>
<reference evidence="2 3" key="1">
    <citation type="journal article" date="2021" name="Comput. Struct. Biotechnol. J.">
        <title>De novo genome assembly of the potent medicinal plant Rehmannia glutinosa using nanopore technology.</title>
        <authorList>
            <person name="Ma L."/>
            <person name="Dong C."/>
            <person name="Song C."/>
            <person name="Wang X."/>
            <person name="Zheng X."/>
            <person name="Niu Y."/>
            <person name="Chen S."/>
            <person name="Feng W."/>
        </authorList>
    </citation>
    <scope>NUCLEOTIDE SEQUENCE [LARGE SCALE GENOMIC DNA]</scope>
    <source>
        <strain evidence="2">DH-2019</strain>
    </source>
</reference>
<evidence type="ECO:0000313" key="3">
    <source>
        <dbReference type="Proteomes" id="UP001318860"/>
    </source>
</evidence>
<accession>A0ABR0X836</accession>
<dbReference type="PANTHER" id="PTHR32166:SF24">
    <property type="entry name" value="F16P17.2 PROTEIN"/>
    <property type="match status" value="1"/>
</dbReference>